<comment type="subcellular location">
    <subcellularLocation>
        <location evidence="1">Cell envelope</location>
    </subcellularLocation>
</comment>
<organism evidence="3 4">
    <name type="scientific">Zoogloea oleivorans</name>
    <dbReference type="NCBI Taxonomy" id="1552750"/>
    <lineage>
        <taxon>Bacteria</taxon>
        <taxon>Pseudomonadati</taxon>
        <taxon>Pseudomonadota</taxon>
        <taxon>Betaproteobacteria</taxon>
        <taxon>Rhodocyclales</taxon>
        <taxon>Zoogloeaceae</taxon>
        <taxon>Zoogloea</taxon>
    </lineage>
</organism>
<comment type="caution">
    <text evidence="3">The sequence shown here is derived from an EMBL/GenBank/DDBJ whole genome shotgun (WGS) entry which is preliminary data.</text>
</comment>
<dbReference type="OrthoDB" id="9763546at2"/>
<sequence>MLSQPALETLLHLEGRARAATRLTTLGFTLTNESLALFPYRQAALFLCDALGTLRLSAASGLVSVAEDSPYTTWLSRYVRSLPALDGPTPLDLADAADDIADGWIEWLPGHLLAVPLSAPDGTRVGLALYAREQPWLDDEKALVARLHATYGYCAWALSRSQPHLIERLGQWRHTRAARWTALALAASLLIPVRLSTLAPAEVVALHAPAVAAPQDGVIKVFHVQPNVPVKAGQPLFSLDDTTLFNRREVALKALAIAQADALVAQQKAFDDTRSKAEMAAAQGRVKEKEAELAAISELLGRIEVRAERDGIAVFGDPNDWLGRPVQTGERVMQLADPRDAGVLVWLPVGDALNLEAGAPLRLFLHTQPLSPLDGELLQTSYQAVTSPDGVASYRLRGRFTDSETPRIGLKGTARVSGGWAPLAYYVMRRPLASLREWTGL</sequence>
<evidence type="ECO:0000256" key="1">
    <source>
        <dbReference type="ARBA" id="ARBA00004196"/>
    </source>
</evidence>
<name>A0A6C2CTD3_9RHOO</name>
<evidence type="ECO:0000313" key="3">
    <source>
        <dbReference type="EMBL" id="TYC56665.1"/>
    </source>
</evidence>
<evidence type="ECO:0000313" key="4">
    <source>
        <dbReference type="Proteomes" id="UP000389128"/>
    </source>
</evidence>
<dbReference type="AlphaFoldDB" id="A0A6C2CTD3"/>
<keyword evidence="2" id="KW-0175">Coiled coil</keyword>
<dbReference type="Proteomes" id="UP000389128">
    <property type="component" value="Unassembled WGS sequence"/>
</dbReference>
<dbReference type="EMBL" id="SDKK01000010">
    <property type="protein sequence ID" value="TYC56665.1"/>
    <property type="molecule type" value="Genomic_DNA"/>
</dbReference>
<accession>A0A6C2CTD3</accession>
<dbReference type="PANTHER" id="PTHR32347">
    <property type="entry name" value="EFFLUX SYSTEM COMPONENT YKNX-RELATED"/>
    <property type="match status" value="1"/>
</dbReference>
<protein>
    <submittedName>
        <fullName evidence="3">HlyD family efflux transporter periplasmic adaptor subunit</fullName>
    </submittedName>
</protein>
<proteinExistence type="predicted"/>
<dbReference type="InterPro" id="IPR050465">
    <property type="entry name" value="UPF0194_transport"/>
</dbReference>
<dbReference type="Gene3D" id="2.40.50.100">
    <property type="match status" value="1"/>
</dbReference>
<dbReference type="SUPFAM" id="SSF111369">
    <property type="entry name" value="HlyD-like secretion proteins"/>
    <property type="match status" value="1"/>
</dbReference>
<evidence type="ECO:0000256" key="2">
    <source>
        <dbReference type="ARBA" id="ARBA00023054"/>
    </source>
</evidence>
<gene>
    <name evidence="3" type="ORF">ETQ85_12395</name>
</gene>
<dbReference type="PANTHER" id="PTHR32347:SF23">
    <property type="entry name" value="BLL5650 PROTEIN"/>
    <property type="match status" value="1"/>
</dbReference>
<keyword evidence="4" id="KW-1185">Reference proteome</keyword>
<reference evidence="3 4" key="1">
    <citation type="submission" date="2019-01" db="EMBL/GenBank/DDBJ databases">
        <title>Zoogloea oleivorans genome sequencing and assembly.</title>
        <authorList>
            <person name="Tancsics A."/>
            <person name="Farkas M."/>
            <person name="Kriszt B."/>
            <person name="Maroti G."/>
            <person name="Horvath B."/>
        </authorList>
    </citation>
    <scope>NUCLEOTIDE SEQUENCE [LARGE SCALE GENOMIC DNA]</scope>
    <source>
        <strain evidence="3 4">Buc</strain>
    </source>
</reference>
<dbReference type="GO" id="GO:0030313">
    <property type="term" value="C:cell envelope"/>
    <property type="evidence" value="ECO:0007669"/>
    <property type="project" value="UniProtKB-SubCell"/>
</dbReference>